<comment type="caution">
    <text evidence="1">The sequence shown here is derived from an EMBL/GenBank/DDBJ whole genome shotgun (WGS) entry which is preliminary data.</text>
</comment>
<dbReference type="PANTHER" id="PTHR36529">
    <property type="entry name" value="SLL1095 PROTEIN"/>
    <property type="match status" value="1"/>
</dbReference>
<accession>A0A4Q9GTH7</accession>
<dbReference type="Gene3D" id="3.90.550.10">
    <property type="entry name" value="Spore Coat Polysaccharide Biosynthesis Protein SpsA, Chain A"/>
    <property type="match status" value="1"/>
</dbReference>
<dbReference type="EMBL" id="SISG01000001">
    <property type="protein sequence ID" value="TBN57474.1"/>
    <property type="molecule type" value="Genomic_DNA"/>
</dbReference>
<organism evidence="1 2">
    <name type="scientific">Glaciihabitans arcticus</name>
    <dbReference type="NCBI Taxonomy" id="2668039"/>
    <lineage>
        <taxon>Bacteria</taxon>
        <taxon>Bacillati</taxon>
        <taxon>Actinomycetota</taxon>
        <taxon>Actinomycetes</taxon>
        <taxon>Micrococcales</taxon>
        <taxon>Microbacteriaceae</taxon>
        <taxon>Glaciihabitans</taxon>
    </lineage>
</organism>
<name>A0A4Q9GTH7_9MICO</name>
<dbReference type="Pfam" id="PF09837">
    <property type="entry name" value="DUF2064"/>
    <property type="match status" value="1"/>
</dbReference>
<dbReference type="Proteomes" id="UP000294194">
    <property type="component" value="Unassembled WGS sequence"/>
</dbReference>
<evidence type="ECO:0000313" key="2">
    <source>
        <dbReference type="Proteomes" id="UP000294194"/>
    </source>
</evidence>
<keyword evidence="2" id="KW-1185">Reference proteome</keyword>
<dbReference type="SUPFAM" id="SSF53448">
    <property type="entry name" value="Nucleotide-diphospho-sugar transferases"/>
    <property type="match status" value="1"/>
</dbReference>
<dbReference type="PANTHER" id="PTHR36529:SF1">
    <property type="entry name" value="GLYCOSYLTRANSFERASE"/>
    <property type="match status" value="1"/>
</dbReference>
<gene>
    <name evidence="1" type="ORF">EYE40_08775</name>
</gene>
<dbReference type="AlphaFoldDB" id="A0A4Q9GTH7"/>
<dbReference type="InterPro" id="IPR018641">
    <property type="entry name" value="Trfase_1_rSAM/seldom-assoc"/>
</dbReference>
<sequence>MTTLIIIAKETIAGRVKTRLHPPLSLEQAAVVAAAALADTFTAMADLQATRRILFFDGNRQPLGSEPYEMTPQPSGTLDERLAAIFDASDGPTLLIGMDTPQVRASDLAPAFDAWPDDVDAFYGPAHDGGFWALGMADPRGDLIRGVPMSRDDTGAIQQQRLADAGLRVSLLPTLTDVDTIISAREVARIAPDGTFAATLAGFGQLS</sequence>
<reference evidence="2" key="1">
    <citation type="submission" date="2019-02" db="EMBL/GenBank/DDBJ databases">
        <title>Glaciihabitans arcticus sp. nov., a psychrotolerant bacterium isolated from polar soil.</title>
        <authorList>
            <person name="Dahal R.H."/>
        </authorList>
    </citation>
    <scope>NUCLEOTIDE SEQUENCE [LARGE SCALE GENOMIC DNA]</scope>
    <source>
        <strain evidence="2">RP-3-7</strain>
    </source>
</reference>
<evidence type="ECO:0000313" key="1">
    <source>
        <dbReference type="EMBL" id="TBN57474.1"/>
    </source>
</evidence>
<dbReference type="InterPro" id="IPR029044">
    <property type="entry name" value="Nucleotide-diphossugar_trans"/>
</dbReference>
<dbReference type="RefSeq" id="WP_130981585.1">
    <property type="nucleotide sequence ID" value="NZ_SISG01000001.1"/>
</dbReference>
<protein>
    <submittedName>
        <fullName evidence="1">DUF2064 domain-containing protein</fullName>
    </submittedName>
</protein>
<proteinExistence type="predicted"/>